<evidence type="ECO:0000313" key="3">
    <source>
        <dbReference type="EnsemblPlants" id="KQK08573"/>
    </source>
</evidence>
<reference evidence="2" key="2">
    <citation type="submission" date="2017-06" db="EMBL/GenBank/DDBJ databases">
        <title>WGS assembly of Brachypodium distachyon.</title>
        <authorList>
            <consortium name="The International Brachypodium Initiative"/>
            <person name="Lucas S."/>
            <person name="Harmon-Smith M."/>
            <person name="Lail K."/>
            <person name="Tice H."/>
            <person name="Grimwood J."/>
            <person name="Bruce D."/>
            <person name="Barry K."/>
            <person name="Shu S."/>
            <person name="Lindquist E."/>
            <person name="Wang M."/>
            <person name="Pitluck S."/>
            <person name="Vogel J.P."/>
            <person name="Garvin D.F."/>
            <person name="Mockler T.C."/>
            <person name="Schmutz J."/>
            <person name="Rokhsar D."/>
            <person name="Bevan M.W."/>
        </authorList>
    </citation>
    <scope>NUCLEOTIDE SEQUENCE</scope>
    <source>
        <strain evidence="2">Bd21</strain>
    </source>
</reference>
<dbReference type="PANTHER" id="PTHR32141">
    <property type="match status" value="1"/>
</dbReference>
<organism evidence="2">
    <name type="scientific">Brachypodium distachyon</name>
    <name type="common">Purple false brome</name>
    <name type="synonym">Trachynia distachya</name>
    <dbReference type="NCBI Taxonomy" id="15368"/>
    <lineage>
        <taxon>Eukaryota</taxon>
        <taxon>Viridiplantae</taxon>
        <taxon>Streptophyta</taxon>
        <taxon>Embryophyta</taxon>
        <taxon>Tracheophyta</taxon>
        <taxon>Spermatophyta</taxon>
        <taxon>Magnoliopsida</taxon>
        <taxon>Liliopsida</taxon>
        <taxon>Poales</taxon>
        <taxon>Poaceae</taxon>
        <taxon>BOP clade</taxon>
        <taxon>Pooideae</taxon>
        <taxon>Stipodae</taxon>
        <taxon>Brachypodieae</taxon>
        <taxon>Brachypodium</taxon>
    </lineage>
</organism>
<dbReference type="InParanoid" id="A0A0Q3GDL6"/>
<evidence type="ECO:0000313" key="4">
    <source>
        <dbReference type="Proteomes" id="UP000008810"/>
    </source>
</evidence>
<reference evidence="2 3" key="1">
    <citation type="journal article" date="2010" name="Nature">
        <title>Genome sequencing and analysis of the model grass Brachypodium distachyon.</title>
        <authorList>
            <consortium name="International Brachypodium Initiative"/>
        </authorList>
    </citation>
    <scope>NUCLEOTIDE SEQUENCE [LARGE SCALE GENOMIC DNA]</scope>
    <source>
        <strain evidence="2 3">Bd21</strain>
    </source>
</reference>
<dbReference type="Proteomes" id="UP000008810">
    <property type="component" value="Chromosome 2"/>
</dbReference>
<feature type="domain" description="F-box/LRR-repeat protein 15/At3g58940/PEG3-like LRR" evidence="1">
    <location>
        <begin position="93"/>
        <end position="322"/>
    </location>
</feature>
<accession>A0A0Q3GDL6</accession>
<sequence length="437" mass="48709">RISQLPNDVLSMIVSRLFLKDGVRTMALSSTWRCIWPSTTIDLDDAELCLPLDGSGTGSVESKVSCILASHPGPFGSVRLSSCGMAGTNGETVRRWIRDIADKGVSDLVITNLSGNVISLPLDVLPVDLLRCTSLERLRALAGRHMERLVVDLPKLRELILHDAVVPEDNLDALLNGCPNLEMLIFLYSHSLPACVTVRNPRLKCLLLWLFKPCDLNLVDTKCLEHLIMWPGLSPFVPVVLPQTTIKISPESAENLRSVGYLIPGLQVLQIGETTINPGMTIRPSLMLTGVETLAIDVKFGVRSEEIMMLTLLFPNVKTLYIKSALKSPNPSDGELDSAFWKDNICSIECIFSKLRKIVLHEFEGEKDSEYSFIKSIVETSIKLEEMHEMRNRVMHRLAEAAWANDTVALDISRGNIHDWNYKTASDLSRDPFEFKS</sequence>
<dbReference type="OrthoDB" id="1427035at2759"/>
<dbReference type="InterPro" id="IPR055411">
    <property type="entry name" value="LRR_FXL15/At3g58940/PEG3-like"/>
</dbReference>
<protein>
    <recommendedName>
        <fullName evidence="1">F-box/LRR-repeat protein 15/At3g58940/PEG3-like LRR domain-containing protein</fullName>
    </recommendedName>
</protein>
<dbReference type="InterPro" id="IPR055302">
    <property type="entry name" value="F-box_dom-containing"/>
</dbReference>
<feature type="non-terminal residue" evidence="2">
    <location>
        <position position="1"/>
    </location>
</feature>
<dbReference type="Gramene" id="KQK08573">
    <property type="protein sequence ID" value="KQK08573"/>
    <property type="gene ID" value="BRADI_2g42613v3"/>
</dbReference>
<dbReference type="InterPro" id="IPR036047">
    <property type="entry name" value="F-box-like_dom_sf"/>
</dbReference>
<dbReference type="PANTHER" id="PTHR32141:SF168">
    <property type="entry name" value="OS12G0595200 PROTEIN"/>
    <property type="match status" value="1"/>
</dbReference>
<dbReference type="AlphaFoldDB" id="A0A0Q3GDL6"/>
<dbReference type="SUPFAM" id="SSF81383">
    <property type="entry name" value="F-box domain"/>
    <property type="match status" value="1"/>
</dbReference>
<name>A0A0Q3GDL6_BRADI</name>
<evidence type="ECO:0000313" key="2">
    <source>
        <dbReference type="EMBL" id="KQK08573.1"/>
    </source>
</evidence>
<reference evidence="3" key="3">
    <citation type="submission" date="2018-08" db="UniProtKB">
        <authorList>
            <consortium name="EnsemblPlants"/>
        </authorList>
    </citation>
    <scope>IDENTIFICATION</scope>
    <source>
        <strain evidence="3">cv. Bd21</strain>
    </source>
</reference>
<dbReference type="Pfam" id="PF24758">
    <property type="entry name" value="LRR_At5g56370"/>
    <property type="match status" value="1"/>
</dbReference>
<evidence type="ECO:0000259" key="1">
    <source>
        <dbReference type="Pfam" id="PF24758"/>
    </source>
</evidence>
<proteinExistence type="predicted"/>
<dbReference type="EnsemblPlants" id="KQK08573">
    <property type="protein sequence ID" value="KQK08573"/>
    <property type="gene ID" value="BRADI_2g42613v3"/>
</dbReference>
<dbReference type="EMBL" id="CM000881">
    <property type="protein sequence ID" value="KQK08573.1"/>
    <property type="molecule type" value="Genomic_DNA"/>
</dbReference>
<gene>
    <name evidence="2" type="ORF">BRADI_2g42613v3</name>
</gene>
<keyword evidence="4" id="KW-1185">Reference proteome</keyword>